<dbReference type="InterPro" id="IPR019734">
    <property type="entry name" value="TPR_rpt"/>
</dbReference>
<dbReference type="PROSITE" id="PS50005">
    <property type="entry name" value="TPR"/>
    <property type="match status" value="1"/>
</dbReference>
<organism evidence="3 4">
    <name type="scientific">Acrobeloides nanus</name>
    <dbReference type="NCBI Taxonomy" id="290746"/>
    <lineage>
        <taxon>Eukaryota</taxon>
        <taxon>Metazoa</taxon>
        <taxon>Ecdysozoa</taxon>
        <taxon>Nematoda</taxon>
        <taxon>Chromadorea</taxon>
        <taxon>Rhabditida</taxon>
        <taxon>Tylenchina</taxon>
        <taxon>Cephalobomorpha</taxon>
        <taxon>Cephaloboidea</taxon>
        <taxon>Cephalobidae</taxon>
        <taxon>Acrobeloides</taxon>
    </lineage>
</organism>
<sequence length="440" mass="50237">MDELNKKVNDLNRMRYEYFLSNPTTSQDSFKRVLRLNTVQLVEEIPINIDSHLQNFIHGRILNICVDYDPICEDHLEKALKLKEDSEICWLELGKCKWKKSDTVKAYDCFRTAYNIIKSKRTDSYDCLLYSKILGHLSAALRSNLVRTSDKKLREAFIRESVCLCEEAVNISPDYGFGWYSLGNAYICRFFSSQNPAENDLDLAIDSYQKALSIDSPPFISADLHVNYSTALKYKQRYAEAIQNLHRALQIEPHFIDPKQRLQSITSFLLRLNEAILRKGKIPNKRFKEMISLLSKKDLGVYSSNLVKIDSNKESTKSNFSTILAGENPDSVVCGKVLAIIPNEEQIPYTFVGADSDGNIIGITVYNCSPIFGFIIGDSFAIPEPKVIEIKDLKLEDKIVNCRMIRVMNPLRILKNGKKFGKENYAFANMQISVNDSTDL</sequence>
<evidence type="ECO:0000313" key="3">
    <source>
        <dbReference type="Proteomes" id="UP000887540"/>
    </source>
</evidence>
<name>A0A914DRM6_9BILA</name>
<dbReference type="InterPro" id="IPR038645">
    <property type="entry name" value="TTC5_OB_sf"/>
</dbReference>
<feature type="domain" description="Tetratricopeptide repeat protein 5 OB fold" evidence="2">
    <location>
        <begin position="318"/>
        <end position="426"/>
    </location>
</feature>
<proteinExistence type="predicted"/>
<keyword evidence="3" id="KW-1185">Reference proteome</keyword>
<dbReference type="SUPFAM" id="SSF48452">
    <property type="entry name" value="TPR-like"/>
    <property type="match status" value="1"/>
</dbReference>
<dbReference type="InterPro" id="IPR011990">
    <property type="entry name" value="TPR-like_helical_dom_sf"/>
</dbReference>
<evidence type="ECO:0000259" key="2">
    <source>
        <dbReference type="Pfam" id="PF16669"/>
    </source>
</evidence>
<dbReference type="AlphaFoldDB" id="A0A914DRM6"/>
<dbReference type="WBParaSite" id="ACRNAN_scaffold3578.g20267.t1">
    <property type="protein sequence ID" value="ACRNAN_scaffold3578.g20267.t1"/>
    <property type="gene ID" value="ACRNAN_scaffold3578.g20267"/>
</dbReference>
<accession>A0A914DRM6</accession>
<reference evidence="4" key="1">
    <citation type="submission" date="2022-11" db="UniProtKB">
        <authorList>
            <consortium name="WormBaseParasite"/>
        </authorList>
    </citation>
    <scope>IDENTIFICATION</scope>
</reference>
<dbReference type="Proteomes" id="UP000887540">
    <property type="component" value="Unplaced"/>
</dbReference>
<feature type="repeat" description="TPR" evidence="1">
    <location>
        <begin position="222"/>
        <end position="255"/>
    </location>
</feature>
<dbReference type="InterPro" id="IPR032076">
    <property type="entry name" value="TTC5_OB"/>
</dbReference>
<keyword evidence="1" id="KW-0802">TPR repeat</keyword>
<dbReference type="Pfam" id="PF16669">
    <property type="entry name" value="TTC5_OB"/>
    <property type="match status" value="1"/>
</dbReference>
<dbReference type="SMART" id="SM00028">
    <property type="entry name" value="TPR"/>
    <property type="match status" value="3"/>
</dbReference>
<evidence type="ECO:0000313" key="4">
    <source>
        <dbReference type="WBParaSite" id="ACRNAN_scaffold3578.g20267.t1"/>
    </source>
</evidence>
<evidence type="ECO:0000256" key="1">
    <source>
        <dbReference type="PROSITE-ProRule" id="PRU00339"/>
    </source>
</evidence>
<dbReference type="Gene3D" id="1.25.40.10">
    <property type="entry name" value="Tetratricopeptide repeat domain"/>
    <property type="match status" value="1"/>
</dbReference>
<dbReference type="Gene3D" id="2.40.50.550">
    <property type="match status" value="1"/>
</dbReference>
<protein>
    <submittedName>
        <fullName evidence="4">Tetratricopeptide repeat protein 5 OB fold domain-containing protein</fullName>
    </submittedName>
</protein>